<dbReference type="PRINTS" id="PR00111">
    <property type="entry name" value="ABHYDROLASE"/>
</dbReference>
<sequence length="216" mass="24540">MTPSPLYLFSGLGADERMFQNLVFRHRNPKFISWIPAHKGESLQSYAQRLLAQIEPSEQPPILVGVSFGGIVAQEVAKLKPVNKVILISSLASSKDLQWHYRIGGALKLQRWLPFRLIRLWEAPANWVFGAKTSEEKKLLKAVVMDTDIAYLRWALQQILNWRQSSPAPTTVIIHGDEDKVLPFPPYPHTKIIKGGEHLMLLSRAPEVSKFINKEL</sequence>
<reference evidence="3" key="1">
    <citation type="journal article" date="2019" name="Int. J. Syst. Evol. Microbiol.">
        <title>The Global Catalogue of Microorganisms (GCM) 10K type strain sequencing project: providing services to taxonomists for standard genome sequencing and annotation.</title>
        <authorList>
            <consortium name="The Broad Institute Genomics Platform"/>
            <consortium name="The Broad Institute Genome Sequencing Center for Infectious Disease"/>
            <person name="Wu L."/>
            <person name="Ma J."/>
        </authorList>
    </citation>
    <scope>NUCLEOTIDE SEQUENCE [LARGE SCALE GENOMIC DNA]</scope>
    <source>
        <strain evidence="3">CGMCC 4.7393</strain>
    </source>
</reference>
<feature type="domain" description="AB hydrolase-1" evidence="1">
    <location>
        <begin position="47"/>
        <end position="208"/>
    </location>
</feature>
<accession>A0ABW2DQL3</accession>
<evidence type="ECO:0000313" key="3">
    <source>
        <dbReference type="Proteomes" id="UP001596405"/>
    </source>
</evidence>
<dbReference type="EMBL" id="JBHSYQ010000016">
    <property type="protein sequence ID" value="MFC7000114.1"/>
    <property type="molecule type" value="Genomic_DNA"/>
</dbReference>
<dbReference type="InterPro" id="IPR029058">
    <property type="entry name" value="AB_hydrolase_fold"/>
</dbReference>
<dbReference type="GO" id="GO:0016787">
    <property type="term" value="F:hydrolase activity"/>
    <property type="evidence" value="ECO:0007669"/>
    <property type="project" value="UniProtKB-KW"/>
</dbReference>
<dbReference type="InterPro" id="IPR000073">
    <property type="entry name" value="AB_hydrolase_1"/>
</dbReference>
<name>A0ABW2DQL3_9BACT</name>
<dbReference type="RefSeq" id="WP_153042276.1">
    <property type="nucleotide sequence ID" value="NZ_JBHSYQ010000016.1"/>
</dbReference>
<dbReference type="Proteomes" id="UP001596405">
    <property type="component" value="Unassembled WGS sequence"/>
</dbReference>
<evidence type="ECO:0000313" key="2">
    <source>
        <dbReference type="EMBL" id="MFC7000114.1"/>
    </source>
</evidence>
<keyword evidence="2" id="KW-0378">Hydrolase</keyword>
<comment type="caution">
    <text evidence="2">The sequence shown here is derived from an EMBL/GenBank/DDBJ whole genome shotgun (WGS) entry which is preliminary data.</text>
</comment>
<proteinExistence type="predicted"/>
<keyword evidence="3" id="KW-1185">Reference proteome</keyword>
<dbReference type="Gene3D" id="3.40.50.1820">
    <property type="entry name" value="alpha/beta hydrolase"/>
    <property type="match status" value="1"/>
</dbReference>
<gene>
    <name evidence="2" type="ORF">ACFQHR_20950</name>
</gene>
<organism evidence="2 3">
    <name type="scientific">Rufibacter roseus</name>
    <dbReference type="NCBI Taxonomy" id="1567108"/>
    <lineage>
        <taxon>Bacteria</taxon>
        <taxon>Pseudomonadati</taxon>
        <taxon>Bacteroidota</taxon>
        <taxon>Cytophagia</taxon>
        <taxon>Cytophagales</taxon>
        <taxon>Hymenobacteraceae</taxon>
        <taxon>Rufibacter</taxon>
    </lineage>
</organism>
<dbReference type="SUPFAM" id="SSF53474">
    <property type="entry name" value="alpha/beta-Hydrolases"/>
    <property type="match status" value="1"/>
</dbReference>
<evidence type="ECO:0000259" key="1">
    <source>
        <dbReference type="Pfam" id="PF12697"/>
    </source>
</evidence>
<dbReference type="Pfam" id="PF12697">
    <property type="entry name" value="Abhydrolase_6"/>
    <property type="match status" value="1"/>
</dbReference>
<protein>
    <submittedName>
        <fullName evidence="2">Alpha/beta fold hydrolase</fullName>
    </submittedName>
</protein>